<organism evidence="4 5">
    <name type="scientific">Roseimaritima multifibrata</name>
    <dbReference type="NCBI Taxonomy" id="1930274"/>
    <lineage>
        <taxon>Bacteria</taxon>
        <taxon>Pseudomonadati</taxon>
        <taxon>Planctomycetota</taxon>
        <taxon>Planctomycetia</taxon>
        <taxon>Pirellulales</taxon>
        <taxon>Pirellulaceae</taxon>
        <taxon>Roseimaritima</taxon>
    </lineage>
</organism>
<dbReference type="KEGG" id="rml:FF011L_26160"/>
<feature type="signal peptide" evidence="2">
    <location>
        <begin position="1"/>
        <end position="22"/>
    </location>
</feature>
<feature type="chain" id="PRO_5021975652" evidence="2">
    <location>
        <begin position="23"/>
        <end position="393"/>
    </location>
</feature>
<evidence type="ECO:0000256" key="1">
    <source>
        <dbReference type="SAM" id="MobiDB-lite"/>
    </source>
</evidence>
<dbReference type="Pfam" id="PF00144">
    <property type="entry name" value="Beta-lactamase"/>
    <property type="match status" value="1"/>
</dbReference>
<keyword evidence="5" id="KW-1185">Reference proteome</keyword>
<evidence type="ECO:0000313" key="5">
    <source>
        <dbReference type="Proteomes" id="UP000320672"/>
    </source>
</evidence>
<dbReference type="InterPro" id="IPR012338">
    <property type="entry name" value="Beta-lactam/transpept-like"/>
</dbReference>
<dbReference type="InterPro" id="IPR001466">
    <property type="entry name" value="Beta-lactam-related"/>
</dbReference>
<dbReference type="Proteomes" id="UP000320672">
    <property type="component" value="Chromosome"/>
</dbReference>
<evidence type="ECO:0000259" key="3">
    <source>
        <dbReference type="Pfam" id="PF00144"/>
    </source>
</evidence>
<dbReference type="RefSeq" id="WP_145351935.1">
    <property type="nucleotide sequence ID" value="NZ_CP036262.1"/>
</dbReference>
<dbReference type="OrthoDB" id="9770183at2"/>
<protein>
    <submittedName>
        <fullName evidence="4">Esterase EstB</fullName>
        <ecNumber evidence="4">3.1.1.-</ecNumber>
    </submittedName>
</protein>
<evidence type="ECO:0000256" key="2">
    <source>
        <dbReference type="SAM" id="SignalP"/>
    </source>
</evidence>
<name>A0A517MG36_9BACT</name>
<dbReference type="Gene3D" id="3.40.710.10">
    <property type="entry name" value="DD-peptidase/beta-lactamase superfamily"/>
    <property type="match status" value="1"/>
</dbReference>
<keyword evidence="4" id="KW-0378">Hydrolase</keyword>
<dbReference type="PANTHER" id="PTHR43283:SF3">
    <property type="entry name" value="BETA-LACTAMASE FAMILY PROTEIN (AFU_ORTHOLOGUE AFUA_5G07500)"/>
    <property type="match status" value="1"/>
</dbReference>
<sequence length="393" mass="43250" precursor="true">MFAIRAAVLILVVLLQVPSGHADERPSMQSVEAFLQKSVEKGSVAGGVLLVYHRGEPILEAPFGFADLEAGKPYKMDTPVIIASISKPLIGTILFRMQEAGKLNLDAPITEYLPEFADPQMKSGEPSPRPPKVGELLTHTSGFRSDYEDGGRIWFQDWTKERPLSEVVAGVAKNIPLNRVPGTKYAYSGIGTDVAARIGEVVSGERRNAFLQSELAEPLQMDHTFYFAKTRVDALPEGMPIRYYRGSRSGKLLRYKKRLPLDDEFYSSSGGTVVSTAEDLGRWLLMLRSRGILPDGSRYLSAASMDAMLHPAPLGYNAAGGLFIRRKNDQGVPVLYAHTGSSGTNVWIDFEQDVIGIMLTQTRASDIKPFRIELQDRVTKAVASEYLEPAVSK</sequence>
<proteinExistence type="predicted"/>
<accession>A0A517MG36</accession>
<dbReference type="SUPFAM" id="SSF56601">
    <property type="entry name" value="beta-lactamase/transpeptidase-like"/>
    <property type="match status" value="1"/>
</dbReference>
<reference evidence="4 5" key="1">
    <citation type="submission" date="2019-02" db="EMBL/GenBank/DDBJ databases">
        <title>Deep-cultivation of Planctomycetes and their phenomic and genomic characterization uncovers novel biology.</title>
        <authorList>
            <person name="Wiegand S."/>
            <person name="Jogler M."/>
            <person name="Boedeker C."/>
            <person name="Pinto D."/>
            <person name="Vollmers J."/>
            <person name="Rivas-Marin E."/>
            <person name="Kohn T."/>
            <person name="Peeters S.H."/>
            <person name="Heuer A."/>
            <person name="Rast P."/>
            <person name="Oberbeckmann S."/>
            <person name="Bunk B."/>
            <person name="Jeske O."/>
            <person name="Meyerdierks A."/>
            <person name="Storesund J.E."/>
            <person name="Kallscheuer N."/>
            <person name="Luecker S."/>
            <person name="Lage O.M."/>
            <person name="Pohl T."/>
            <person name="Merkel B.J."/>
            <person name="Hornburger P."/>
            <person name="Mueller R.-W."/>
            <person name="Bruemmer F."/>
            <person name="Labrenz M."/>
            <person name="Spormann A.M."/>
            <person name="Op den Camp H."/>
            <person name="Overmann J."/>
            <person name="Amann R."/>
            <person name="Jetten M.S.M."/>
            <person name="Mascher T."/>
            <person name="Medema M.H."/>
            <person name="Devos D.P."/>
            <person name="Kaster A.-K."/>
            <person name="Ovreas L."/>
            <person name="Rohde M."/>
            <person name="Galperin M.Y."/>
            <person name="Jogler C."/>
        </authorList>
    </citation>
    <scope>NUCLEOTIDE SEQUENCE [LARGE SCALE GENOMIC DNA]</scope>
    <source>
        <strain evidence="4 5">FF011L</strain>
    </source>
</reference>
<dbReference type="GO" id="GO:0016787">
    <property type="term" value="F:hydrolase activity"/>
    <property type="evidence" value="ECO:0007669"/>
    <property type="project" value="UniProtKB-KW"/>
</dbReference>
<dbReference type="EMBL" id="CP036262">
    <property type="protein sequence ID" value="QDS93842.1"/>
    <property type="molecule type" value="Genomic_DNA"/>
</dbReference>
<dbReference type="PANTHER" id="PTHR43283">
    <property type="entry name" value="BETA-LACTAMASE-RELATED"/>
    <property type="match status" value="1"/>
</dbReference>
<dbReference type="AlphaFoldDB" id="A0A517MG36"/>
<keyword evidence="2" id="KW-0732">Signal</keyword>
<feature type="region of interest" description="Disordered" evidence="1">
    <location>
        <begin position="119"/>
        <end position="140"/>
    </location>
</feature>
<dbReference type="EC" id="3.1.1.-" evidence="4"/>
<feature type="domain" description="Beta-lactamase-related" evidence="3">
    <location>
        <begin position="32"/>
        <end position="365"/>
    </location>
</feature>
<dbReference type="InterPro" id="IPR050789">
    <property type="entry name" value="Diverse_Enzym_Activities"/>
</dbReference>
<gene>
    <name evidence="4" type="primary">estB_2</name>
    <name evidence="4" type="ORF">FF011L_26160</name>
</gene>
<evidence type="ECO:0000313" key="4">
    <source>
        <dbReference type="EMBL" id="QDS93842.1"/>
    </source>
</evidence>